<accession>A0ABN7RKX2</accession>
<name>A0ABN7RKX2_OIKDI</name>
<keyword evidence="1" id="KW-0175">Coiled coil</keyword>
<evidence type="ECO:0000256" key="1">
    <source>
        <dbReference type="SAM" id="Coils"/>
    </source>
</evidence>
<sequence length="340" mass="37603">MKLNIFLPAVAFAGWKGPEEPDVDDEGLGTSKIVESWAETKCGACKETLRPLRIMLHILQEPEKDGNKWDEKKRGPWKTSETRLIRIMEELCKHGGKADKACAALLEANEEAIEKWYYDGNDPATWIDEICVKAAGHCCPRADQQGPNCEECPKGKNGKVCSGNGRCDGGGDREIIGQCKCNRIDDQAFYEGETCSECPSDDSSLRTFSYFLSNEEKLDSEEPICLRCDKACKDGCSAKGPENCNECREGYAWQIVASPGGMNISSDGVLQGAKRACVSLSKPRTVLEQKAAATGTQKIFDPNIDIKVAQEMIKAEYKAKEERRRQAEAEKLNVNSKDEL</sequence>
<proteinExistence type="predicted"/>
<dbReference type="Proteomes" id="UP001158576">
    <property type="component" value="Chromosome PAR"/>
</dbReference>
<feature type="coiled-coil region" evidence="1">
    <location>
        <begin position="310"/>
        <end position="339"/>
    </location>
</feature>
<evidence type="ECO:0000313" key="3">
    <source>
        <dbReference type="Proteomes" id="UP001158576"/>
    </source>
</evidence>
<gene>
    <name evidence="2" type="ORF">OKIOD_LOCUS195</name>
</gene>
<evidence type="ECO:0000313" key="2">
    <source>
        <dbReference type="EMBL" id="CAG5077138.1"/>
    </source>
</evidence>
<reference evidence="2 3" key="1">
    <citation type="submission" date="2021-04" db="EMBL/GenBank/DDBJ databases">
        <authorList>
            <person name="Bliznina A."/>
        </authorList>
    </citation>
    <scope>NUCLEOTIDE SEQUENCE [LARGE SCALE GENOMIC DNA]</scope>
</reference>
<organism evidence="2 3">
    <name type="scientific">Oikopleura dioica</name>
    <name type="common">Tunicate</name>
    <dbReference type="NCBI Taxonomy" id="34765"/>
    <lineage>
        <taxon>Eukaryota</taxon>
        <taxon>Metazoa</taxon>
        <taxon>Chordata</taxon>
        <taxon>Tunicata</taxon>
        <taxon>Appendicularia</taxon>
        <taxon>Copelata</taxon>
        <taxon>Oikopleuridae</taxon>
        <taxon>Oikopleura</taxon>
    </lineage>
</organism>
<protein>
    <submittedName>
        <fullName evidence="2">Oidioi.mRNA.OKI2018_I69.PAR.g8637.t1.cds</fullName>
    </submittedName>
</protein>
<keyword evidence="3" id="KW-1185">Reference proteome</keyword>
<dbReference type="EMBL" id="OU015568">
    <property type="protein sequence ID" value="CAG5077138.1"/>
    <property type="molecule type" value="Genomic_DNA"/>
</dbReference>